<feature type="transmembrane region" description="Helical" evidence="1">
    <location>
        <begin position="573"/>
        <end position="595"/>
    </location>
</feature>
<evidence type="ECO:0000256" key="1">
    <source>
        <dbReference type="SAM" id="Phobius"/>
    </source>
</evidence>
<gene>
    <name evidence="3" type="ORF">GCM10023189_50840</name>
</gene>
<keyword evidence="3" id="KW-0645">Protease</keyword>
<feature type="transmembrane region" description="Helical" evidence="1">
    <location>
        <begin position="481"/>
        <end position="502"/>
    </location>
</feature>
<feature type="transmembrane region" description="Helical" evidence="1">
    <location>
        <begin position="450"/>
        <end position="474"/>
    </location>
</feature>
<keyword evidence="1" id="KW-1133">Transmembrane helix</keyword>
<feature type="transmembrane region" description="Helical" evidence="1">
    <location>
        <begin position="535"/>
        <end position="552"/>
    </location>
</feature>
<feature type="transmembrane region" description="Helical" evidence="1">
    <location>
        <begin position="52"/>
        <end position="73"/>
    </location>
</feature>
<keyword evidence="4" id="KW-1185">Reference proteome</keyword>
<evidence type="ECO:0000259" key="2">
    <source>
        <dbReference type="Pfam" id="PF01433"/>
    </source>
</evidence>
<feature type="transmembrane region" description="Helical" evidence="1">
    <location>
        <begin position="321"/>
        <end position="346"/>
    </location>
</feature>
<evidence type="ECO:0000313" key="4">
    <source>
        <dbReference type="Proteomes" id="UP001501175"/>
    </source>
</evidence>
<feature type="transmembrane region" description="Helical" evidence="1">
    <location>
        <begin position="246"/>
        <end position="265"/>
    </location>
</feature>
<feature type="transmembrane region" description="Helical" evidence="1">
    <location>
        <begin position="371"/>
        <end position="390"/>
    </location>
</feature>
<feature type="domain" description="Peptidase M1 membrane alanine aminopeptidase" evidence="2">
    <location>
        <begin position="872"/>
        <end position="1062"/>
    </location>
</feature>
<accession>A0ABP8NKC4</accession>
<dbReference type="GO" id="GO:0004177">
    <property type="term" value="F:aminopeptidase activity"/>
    <property type="evidence" value="ECO:0007669"/>
    <property type="project" value="UniProtKB-KW"/>
</dbReference>
<feature type="transmembrane region" description="Helical" evidence="1">
    <location>
        <begin position="151"/>
        <end position="172"/>
    </location>
</feature>
<evidence type="ECO:0000313" key="3">
    <source>
        <dbReference type="EMBL" id="GAA4467328.1"/>
    </source>
</evidence>
<keyword evidence="3" id="KW-0378">Hydrolase</keyword>
<comment type="caution">
    <text evidence="3">The sequence shown here is derived from an EMBL/GenBank/DDBJ whole genome shotgun (WGS) entry which is preliminary data.</text>
</comment>
<keyword evidence="3" id="KW-0031">Aminopeptidase</keyword>
<dbReference type="SUPFAM" id="SSF55486">
    <property type="entry name" value="Metalloproteases ('zincins'), catalytic domain"/>
    <property type="match status" value="1"/>
</dbReference>
<dbReference type="RefSeq" id="WP_345248388.1">
    <property type="nucleotide sequence ID" value="NZ_BAABHD010000082.1"/>
</dbReference>
<feature type="transmembrane region" description="Helical" evidence="1">
    <location>
        <begin position="420"/>
        <end position="444"/>
    </location>
</feature>
<feature type="transmembrane region" description="Helical" evidence="1">
    <location>
        <begin position="21"/>
        <end position="40"/>
    </location>
</feature>
<name>A0ABP8NKC4_9BACT</name>
<keyword evidence="1" id="KW-0812">Transmembrane</keyword>
<dbReference type="EMBL" id="BAABHD010000082">
    <property type="protein sequence ID" value="GAA4467328.1"/>
    <property type="molecule type" value="Genomic_DNA"/>
</dbReference>
<sequence>MKLWETFRYELAYQSRNVSTWFYSLLLMVLSYFMAAAIFIDEPLAGGYFLNAPFVVAKVCLITFFFMGLLVLAQFAGNAATRDFETRMHPLLYTTALPKSVYLGGRFMAAFALGSMVMLAIPVGVFAATLFPLEHPELVGPLRVAAYLSAYFLLILPNVFFALTFMFAMAVLSKKGILTYLIAIIFWVIAISSWQVIGVQEGNWTLANLTDPIGISKITELKKVWTANEKNTVLPGTQTAVFDNRLIWLALSMGILLVTYVRFTTGTISERKSKKKHLSIPANPISFQLTETVPIPQVQQRFDFSTRLLQLLTVGWESFRIIALGWGWMAMACLFAFVLFTGPMWFSDYHNIPELPVTGNLLGTLENSKDHGIWLVIPLLIIFYAGEFVWRDRDSRQHEIMGVAPVPVWVSFLGKFGGMVLALVIMQLLLMVAGMLVQVSLGYYDFQIPVYLKVLLGIRLADYVLWAVLAFAVHVVLNQKYLAHLVAVMIYLFALFGPEFGIETRLLLYGSDPGWSYSDLRGLDPFMEPWLYFKFYWGAWALFLAILTVLLWPRGTEYSLQNRFQQGIRKNGYLIKAMAGISVLLIVISGGIIFYNTHILYPKTGVFETLEWKAEYETNYGKYRDTQQPSVLKTKLLVEIYPDQKAVDFEGTYTLVNKTGSKIDTIFLSTAPGVSNHLLRFNKPVKAQMVDEALAFRMYILQKPLFPGDSLKMEFRVSYEPQGFPNSGINTYVVKNGTYFGDGWLPTIGYKKAREIYMPQERKDLGLEPKPILDPDMETFEQEWIHFEAVMGTDKGQTAVAPGKLITSWTENGRNYFRYAAEQPIKNKLGFFSSRYQVHQAQWKPDSAPVVDIKILHHPTHTLNNQRMAKSVQASLAFMTQAFGKYPHPELRLTEVPGYNKGLYAYPTTIFFREGFAQLKPDENPGGVDIVFATVAHEVCHQWWGAQVSPAPVKGAALITESLAWFSAMEIIEEARGQKEFYGFIEMARDDYFSPQEREADPLLEASQHSIIYRKGPLALYALREYIGKERLRLGLQNFFNRYSNGTSLPFPKDLYRELQTVTPDSMHYLLHDLLASNTFWELKTENAVASQTPSGKWKVTMDVHARKYTVDKTGTQTDVAMNDWIPIGVYGLPGKPKADEPLYMQQHRIRSGGQRIEVEVTGKPGLAGIDPTRLLMDVERYDNVTKVQGRQKR</sequence>
<dbReference type="Proteomes" id="UP001501175">
    <property type="component" value="Unassembled WGS sequence"/>
</dbReference>
<dbReference type="InterPro" id="IPR014782">
    <property type="entry name" value="Peptidase_M1_dom"/>
</dbReference>
<organism evidence="3 4">
    <name type="scientific">Nibrella saemangeumensis</name>
    <dbReference type="NCBI Taxonomy" id="1084526"/>
    <lineage>
        <taxon>Bacteria</taxon>
        <taxon>Pseudomonadati</taxon>
        <taxon>Bacteroidota</taxon>
        <taxon>Cytophagia</taxon>
        <taxon>Cytophagales</taxon>
        <taxon>Spirosomataceae</taxon>
        <taxon>Nibrella</taxon>
    </lineage>
</organism>
<reference evidence="4" key="1">
    <citation type="journal article" date="2019" name="Int. J. Syst. Evol. Microbiol.">
        <title>The Global Catalogue of Microorganisms (GCM) 10K type strain sequencing project: providing services to taxonomists for standard genome sequencing and annotation.</title>
        <authorList>
            <consortium name="The Broad Institute Genomics Platform"/>
            <consortium name="The Broad Institute Genome Sequencing Center for Infectious Disease"/>
            <person name="Wu L."/>
            <person name="Ma J."/>
        </authorList>
    </citation>
    <scope>NUCLEOTIDE SEQUENCE [LARGE SCALE GENOMIC DNA]</scope>
    <source>
        <strain evidence="4">JCM 17927</strain>
    </source>
</reference>
<feature type="transmembrane region" description="Helical" evidence="1">
    <location>
        <begin position="107"/>
        <end position="131"/>
    </location>
</feature>
<feature type="transmembrane region" description="Helical" evidence="1">
    <location>
        <begin position="177"/>
        <end position="197"/>
    </location>
</feature>
<keyword evidence="1" id="KW-0472">Membrane</keyword>
<dbReference type="Pfam" id="PF01433">
    <property type="entry name" value="Peptidase_M1"/>
    <property type="match status" value="1"/>
</dbReference>
<protein>
    <submittedName>
        <fullName evidence="3">M1 family aminopeptidase</fullName>
    </submittedName>
</protein>
<proteinExistence type="predicted"/>
<dbReference type="InterPro" id="IPR027268">
    <property type="entry name" value="Peptidase_M4/M1_CTD_sf"/>
</dbReference>
<dbReference type="Gene3D" id="1.10.390.10">
    <property type="entry name" value="Neutral Protease Domain 2"/>
    <property type="match status" value="1"/>
</dbReference>